<reference evidence="8 9" key="1">
    <citation type="submission" date="2018-02" db="EMBL/GenBank/DDBJ databases">
        <title>Sphingobacterium KA21.</title>
        <authorList>
            <person name="Vasarhelyi B.M."/>
            <person name="Deshmukh S."/>
            <person name="Balint B."/>
            <person name="Kukolya J."/>
        </authorList>
    </citation>
    <scope>NUCLEOTIDE SEQUENCE [LARGE SCALE GENOMIC DNA]</scope>
    <source>
        <strain evidence="8 9">Ka21</strain>
    </source>
</reference>
<gene>
    <name evidence="8" type="ORF">C4F40_15175</name>
</gene>
<feature type="modified residue" description="4-aspartylphosphate" evidence="5">
    <location>
        <position position="57"/>
    </location>
</feature>
<dbReference type="PROSITE" id="PS50043">
    <property type="entry name" value="HTH_LUXR_2"/>
    <property type="match status" value="1"/>
</dbReference>
<keyword evidence="1 5" id="KW-0597">Phosphoprotein</keyword>
<evidence type="ECO:0000256" key="4">
    <source>
        <dbReference type="ARBA" id="ARBA00023163"/>
    </source>
</evidence>
<dbReference type="Pfam" id="PF00196">
    <property type="entry name" value="GerE"/>
    <property type="match status" value="1"/>
</dbReference>
<dbReference type="PANTHER" id="PTHR43214:SF41">
    <property type="entry name" value="NITRATE_NITRITE RESPONSE REGULATOR PROTEIN NARP"/>
    <property type="match status" value="1"/>
</dbReference>
<dbReference type="InterPro" id="IPR058245">
    <property type="entry name" value="NreC/VraR/RcsB-like_REC"/>
</dbReference>
<dbReference type="Gene3D" id="3.40.50.2300">
    <property type="match status" value="1"/>
</dbReference>
<keyword evidence="9" id="KW-1185">Reference proteome</keyword>
<evidence type="ECO:0000259" key="7">
    <source>
        <dbReference type="PROSITE" id="PS50110"/>
    </source>
</evidence>
<evidence type="ECO:0000256" key="1">
    <source>
        <dbReference type="ARBA" id="ARBA00022553"/>
    </source>
</evidence>
<evidence type="ECO:0000256" key="3">
    <source>
        <dbReference type="ARBA" id="ARBA00023125"/>
    </source>
</evidence>
<dbReference type="EMBL" id="PSKQ01000022">
    <property type="protein sequence ID" value="MBE8722069.1"/>
    <property type="molecule type" value="Genomic_DNA"/>
</dbReference>
<feature type="domain" description="Response regulatory" evidence="7">
    <location>
        <begin position="5"/>
        <end position="122"/>
    </location>
</feature>
<dbReference type="CDD" id="cd17535">
    <property type="entry name" value="REC_NarL-like"/>
    <property type="match status" value="1"/>
</dbReference>
<dbReference type="Proteomes" id="UP000618319">
    <property type="component" value="Unassembled WGS sequence"/>
</dbReference>
<dbReference type="PRINTS" id="PR00038">
    <property type="entry name" value="HTHLUXR"/>
</dbReference>
<dbReference type="InterPro" id="IPR016032">
    <property type="entry name" value="Sig_transdc_resp-reg_C-effctor"/>
</dbReference>
<dbReference type="SMART" id="SM00421">
    <property type="entry name" value="HTH_LUXR"/>
    <property type="match status" value="1"/>
</dbReference>
<dbReference type="GO" id="GO:0003677">
    <property type="term" value="F:DNA binding"/>
    <property type="evidence" value="ECO:0007669"/>
    <property type="project" value="UniProtKB-KW"/>
</dbReference>
<dbReference type="InterPro" id="IPR001789">
    <property type="entry name" value="Sig_transdc_resp-reg_receiver"/>
</dbReference>
<protein>
    <submittedName>
        <fullName evidence="8">DNA-binding response regulator</fullName>
    </submittedName>
</protein>
<dbReference type="PANTHER" id="PTHR43214">
    <property type="entry name" value="TWO-COMPONENT RESPONSE REGULATOR"/>
    <property type="match status" value="1"/>
</dbReference>
<dbReference type="SMART" id="SM00448">
    <property type="entry name" value="REC"/>
    <property type="match status" value="1"/>
</dbReference>
<dbReference type="SUPFAM" id="SSF52172">
    <property type="entry name" value="CheY-like"/>
    <property type="match status" value="1"/>
</dbReference>
<dbReference type="Pfam" id="PF00072">
    <property type="entry name" value="Response_reg"/>
    <property type="match status" value="1"/>
</dbReference>
<dbReference type="SUPFAM" id="SSF46894">
    <property type="entry name" value="C-terminal effector domain of the bipartite response regulators"/>
    <property type="match status" value="1"/>
</dbReference>
<dbReference type="InterPro" id="IPR011006">
    <property type="entry name" value="CheY-like_superfamily"/>
</dbReference>
<evidence type="ECO:0000256" key="5">
    <source>
        <dbReference type="PROSITE-ProRule" id="PRU00169"/>
    </source>
</evidence>
<sequence length="206" mass="23255">MDTVRIGIIDDNDIVRNVLRVLLTTYSDTEFDIVLELSSLVDVHSHEHSNPDAILLDINMPHIDGITGIPILKRLFPDCVIIMLTDREDLTSLRKSISAGALGYVKKGTNQQELVFIIKQVIAGGSYVSPILARSFFTEMQEKERTVSHLTEREQSIVRGIVDGMSYKLIAHHYGISLDTVREHIKKIYRKLNINSKGELLAIVKF</sequence>
<keyword evidence="3 8" id="KW-0238">DNA-binding</keyword>
<dbReference type="PROSITE" id="PS50110">
    <property type="entry name" value="RESPONSE_REGULATORY"/>
    <property type="match status" value="1"/>
</dbReference>
<comment type="caution">
    <text evidence="8">The sequence shown here is derived from an EMBL/GenBank/DDBJ whole genome shotgun (WGS) entry which is preliminary data.</text>
</comment>
<evidence type="ECO:0000313" key="9">
    <source>
        <dbReference type="Proteomes" id="UP000618319"/>
    </source>
</evidence>
<dbReference type="CDD" id="cd06170">
    <property type="entry name" value="LuxR_C_like"/>
    <property type="match status" value="1"/>
</dbReference>
<feature type="domain" description="HTH luxR-type" evidence="6">
    <location>
        <begin position="143"/>
        <end position="206"/>
    </location>
</feature>
<keyword evidence="2" id="KW-0805">Transcription regulation</keyword>
<dbReference type="InterPro" id="IPR039420">
    <property type="entry name" value="WalR-like"/>
</dbReference>
<keyword evidence="4" id="KW-0804">Transcription</keyword>
<proteinExistence type="predicted"/>
<evidence type="ECO:0000259" key="6">
    <source>
        <dbReference type="PROSITE" id="PS50043"/>
    </source>
</evidence>
<organism evidence="8 9">
    <name type="scientific">Sphingobacterium pedocola</name>
    <dbReference type="NCBI Taxonomy" id="2082722"/>
    <lineage>
        <taxon>Bacteria</taxon>
        <taxon>Pseudomonadati</taxon>
        <taxon>Bacteroidota</taxon>
        <taxon>Sphingobacteriia</taxon>
        <taxon>Sphingobacteriales</taxon>
        <taxon>Sphingobacteriaceae</taxon>
        <taxon>Sphingobacterium</taxon>
    </lineage>
</organism>
<evidence type="ECO:0000313" key="8">
    <source>
        <dbReference type="EMBL" id="MBE8722069.1"/>
    </source>
</evidence>
<name>A0ABR9T9P7_9SPHI</name>
<accession>A0ABR9T9P7</accession>
<evidence type="ECO:0000256" key="2">
    <source>
        <dbReference type="ARBA" id="ARBA00023015"/>
    </source>
</evidence>
<dbReference type="InterPro" id="IPR000792">
    <property type="entry name" value="Tscrpt_reg_LuxR_C"/>
</dbReference>